<evidence type="ECO:0000313" key="2">
    <source>
        <dbReference type="EMBL" id="PMP29249.1"/>
    </source>
</evidence>
<dbReference type="AlphaFoldDB" id="A0A7Z1MIZ6"/>
<reference evidence="2" key="1">
    <citation type="submission" date="2016-07" db="EMBL/GenBank/DDBJ databases">
        <authorList>
            <person name="Kauffman K."/>
            <person name="Arevalo P."/>
            <person name="Polz M.F."/>
        </authorList>
    </citation>
    <scope>NUCLEOTIDE SEQUENCE</scope>
    <source>
        <strain evidence="2">10N.222.46.E12</strain>
    </source>
</reference>
<comment type="caution">
    <text evidence="2">The sequence shown here is derived from an EMBL/GenBank/DDBJ whole genome shotgun (WGS) entry which is preliminary data.</text>
</comment>
<name>A0A7Z1MIZ6_9VIBR</name>
<evidence type="ECO:0000256" key="1">
    <source>
        <dbReference type="SAM" id="MobiDB-lite"/>
    </source>
</evidence>
<dbReference type="EMBL" id="MDBS01000027">
    <property type="protein sequence ID" value="PMP29249.1"/>
    <property type="molecule type" value="Genomic_DNA"/>
</dbReference>
<proteinExistence type="predicted"/>
<reference evidence="2" key="2">
    <citation type="journal article" date="2018" name="Nature">
        <title>A major lineage of non-tailed dsDNA viruses as unrecognized killers of marine bacteria.</title>
        <authorList>
            <person name="Kauffman K.M."/>
            <person name="Hussain F.A."/>
            <person name="Yang J."/>
            <person name="Arevalo P."/>
            <person name="Brown J.M."/>
            <person name="Chang W.K."/>
            <person name="VanInsberghe D."/>
            <person name="Elsherbini J."/>
            <person name="Sharma R.S."/>
            <person name="Cutler M.B."/>
            <person name="Kelly L."/>
            <person name="Polz M.F."/>
        </authorList>
    </citation>
    <scope>NUCLEOTIDE SEQUENCE</scope>
    <source>
        <strain evidence="2">10N.222.46.E12</strain>
    </source>
</reference>
<organism evidence="2">
    <name type="scientific">Vibrio cyclitrophicus</name>
    <dbReference type="NCBI Taxonomy" id="47951"/>
    <lineage>
        <taxon>Bacteria</taxon>
        <taxon>Pseudomonadati</taxon>
        <taxon>Pseudomonadota</taxon>
        <taxon>Gammaproteobacteria</taxon>
        <taxon>Vibrionales</taxon>
        <taxon>Vibrionaceae</taxon>
        <taxon>Vibrio</taxon>
    </lineage>
</organism>
<accession>A0A7Z1MIZ6</accession>
<dbReference type="RefSeq" id="WP_102332428.1">
    <property type="nucleotide sequence ID" value="NZ_CP170595.1"/>
</dbReference>
<gene>
    <name evidence="2" type="ORF">BCS90_17495</name>
</gene>
<sequence>MAQQNSTPTLSRLNSAPNVSSLALESSPKNDISWRLLQKLPSYIEPSKVLNLVLRVEYFGSWETPRDQWKTGFSLMATTSNGSEKHIKNYLLSQHAISAIKQECDAIAKALKTTFIDTTLNFSTEV</sequence>
<protein>
    <submittedName>
        <fullName evidence="2">Uncharacterized protein</fullName>
    </submittedName>
</protein>
<feature type="region of interest" description="Disordered" evidence="1">
    <location>
        <begin position="1"/>
        <end position="26"/>
    </location>
</feature>